<dbReference type="PANTHER" id="PTHR46599:SF3">
    <property type="entry name" value="PIGGYBAC TRANSPOSABLE ELEMENT-DERIVED PROTEIN 4"/>
    <property type="match status" value="1"/>
</dbReference>
<evidence type="ECO:0000259" key="1">
    <source>
        <dbReference type="Pfam" id="PF13843"/>
    </source>
</evidence>
<feature type="domain" description="PiggyBac transposable element-derived protein" evidence="1">
    <location>
        <begin position="2"/>
        <end position="101"/>
    </location>
</feature>
<dbReference type="PANTHER" id="PTHR46599">
    <property type="entry name" value="PIGGYBAC TRANSPOSABLE ELEMENT-DERIVED PROTEIN 4"/>
    <property type="match status" value="1"/>
</dbReference>
<dbReference type="InterPro" id="IPR029526">
    <property type="entry name" value="PGBD"/>
</dbReference>
<dbReference type="STRING" id="151549.A0A4C1Y7E4"/>
<dbReference type="AlphaFoldDB" id="A0A4C1Y7E4"/>
<dbReference type="Proteomes" id="UP000299102">
    <property type="component" value="Unassembled WGS sequence"/>
</dbReference>
<dbReference type="EMBL" id="BGZK01001123">
    <property type="protein sequence ID" value="GBP71846.1"/>
    <property type="molecule type" value="Genomic_DNA"/>
</dbReference>
<keyword evidence="3" id="KW-1185">Reference proteome</keyword>
<dbReference type="OrthoDB" id="5876240at2759"/>
<reference evidence="2 3" key="1">
    <citation type="journal article" date="2019" name="Commun. Biol.">
        <title>The bagworm genome reveals a unique fibroin gene that provides high tensile strength.</title>
        <authorList>
            <person name="Kono N."/>
            <person name="Nakamura H."/>
            <person name="Ohtoshi R."/>
            <person name="Tomita M."/>
            <person name="Numata K."/>
            <person name="Arakawa K."/>
        </authorList>
    </citation>
    <scope>NUCLEOTIDE SEQUENCE [LARGE SCALE GENOMIC DNA]</scope>
</reference>
<accession>A0A4C1Y7E4</accession>
<dbReference type="Pfam" id="PF13843">
    <property type="entry name" value="DDE_Tnp_1_7"/>
    <property type="match status" value="1"/>
</dbReference>
<comment type="caution">
    <text evidence="2">The sequence shown here is derived from an EMBL/GenBank/DDBJ whole genome shotgun (WGS) entry which is preliminary data.</text>
</comment>
<evidence type="ECO:0000313" key="3">
    <source>
        <dbReference type="Proteomes" id="UP000299102"/>
    </source>
</evidence>
<sequence length="199" mass="22416">MKLFKLCTIPGYTCKLELYAGKNHETVNITPTRVVMSLCDDILNLGHTVATDNWYTSIDLANELLNKDTHLVGTLRKNRRVLPKNVMDTKLKPGESIAMENERGISYNKAKGAVDLSDQMTSYSSPLRKTVKWYKKLGIELILNTALVDAWVRTILEDCSTAPHRSHTIEKCMINVSYGSKIRFLNRSALRSPVPYAAV</sequence>
<gene>
    <name evidence="2" type="primary">PGBD4</name>
    <name evidence="2" type="ORF">EVAR_80177_1</name>
</gene>
<organism evidence="2 3">
    <name type="scientific">Eumeta variegata</name>
    <name type="common">Bagworm moth</name>
    <name type="synonym">Eumeta japonica</name>
    <dbReference type="NCBI Taxonomy" id="151549"/>
    <lineage>
        <taxon>Eukaryota</taxon>
        <taxon>Metazoa</taxon>
        <taxon>Ecdysozoa</taxon>
        <taxon>Arthropoda</taxon>
        <taxon>Hexapoda</taxon>
        <taxon>Insecta</taxon>
        <taxon>Pterygota</taxon>
        <taxon>Neoptera</taxon>
        <taxon>Endopterygota</taxon>
        <taxon>Lepidoptera</taxon>
        <taxon>Glossata</taxon>
        <taxon>Ditrysia</taxon>
        <taxon>Tineoidea</taxon>
        <taxon>Psychidae</taxon>
        <taxon>Oiketicinae</taxon>
        <taxon>Eumeta</taxon>
    </lineage>
</organism>
<evidence type="ECO:0000313" key="2">
    <source>
        <dbReference type="EMBL" id="GBP71846.1"/>
    </source>
</evidence>
<protein>
    <submittedName>
        <fullName evidence="2">PiggyBac transposable element-derived protein 4</fullName>
    </submittedName>
</protein>
<name>A0A4C1Y7E4_EUMVA</name>
<proteinExistence type="predicted"/>